<dbReference type="SUPFAM" id="SSF51011">
    <property type="entry name" value="Glycosyl hydrolase domain"/>
    <property type="match status" value="1"/>
</dbReference>
<dbReference type="CDD" id="cd02857">
    <property type="entry name" value="E_set_CDase_PDE_N"/>
    <property type="match status" value="1"/>
</dbReference>
<evidence type="ECO:0000256" key="4">
    <source>
        <dbReference type="RuleBase" id="RU003615"/>
    </source>
</evidence>
<evidence type="ECO:0000313" key="6">
    <source>
        <dbReference type="EMBL" id="MFC6385705.1"/>
    </source>
</evidence>
<proteinExistence type="inferred from homology"/>
<dbReference type="InterPro" id="IPR014756">
    <property type="entry name" value="Ig_E-set"/>
</dbReference>
<dbReference type="Gene3D" id="3.20.20.80">
    <property type="entry name" value="Glycosidases"/>
    <property type="match status" value="1"/>
</dbReference>
<dbReference type="InterPro" id="IPR013780">
    <property type="entry name" value="Glyco_hydro_b"/>
</dbReference>
<dbReference type="InterPro" id="IPR045857">
    <property type="entry name" value="O16G_dom_2"/>
</dbReference>
<dbReference type="PANTHER" id="PTHR10357:SF210">
    <property type="entry name" value="MALTODEXTRIN GLUCOSIDASE"/>
    <property type="match status" value="1"/>
</dbReference>
<sequence>MEKSAIYHQPCSSYAYPYDKETMHLKVRSKKDDIQSVILVYGDPYENVKVGENYRWVSGRVEMKKSATTSLHDYWFIAVKPEHRRLQYAFVLTDSNGASVFYGDREFLPNDQVTFSVPDNFFKFPYIHEVDLFKTPEWVKSSVWYQIFPERFENGDPDRSPENVLPWGSKDPDRDDFFGGDIQGIINRLDYLKDLGISGIYLNPIFKSPTNHKYDTLDYYTIDPHFGDKETFRTLVQEAHKRGIRIMLDAVFNHIGSKSKQWQDVIENEQKSVYKDWFHIHSFPVRDGENGNFDGKPSLSFDAFGFTTTMPKLNTANPEVQNYLLDIATYWIREFDIDGWRLDVANEVDHAFWKKFHQAVLKEKEDLYIVGEIWHNAWNWLQGDEFHSVMNYPLTKSIINFFIEDKIDSSQLISSLNEHFMKYSRNVNEAAFNLLDSHDTARILTLAKGDAQKVKQALAFLFAQTGSPCIYYGTEVGLDGGNDPLCRKCMIWDEEKQDREMLLFTQKLIKLRKDYQEILSKGSLHWLETNDSSAIGFSRELGKHAIIFIFNHGDKEVSVSLDEAYSYTDIWNGKELETKKVDVSAQWFAVLKRGV</sequence>
<evidence type="ECO:0000313" key="7">
    <source>
        <dbReference type="Proteomes" id="UP001596267"/>
    </source>
</evidence>
<dbReference type="SMART" id="SM00642">
    <property type="entry name" value="Aamy"/>
    <property type="match status" value="1"/>
</dbReference>
<dbReference type="InterPro" id="IPR013783">
    <property type="entry name" value="Ig-like_fold"/>
</dbReference>
<evidence type="ECO:0000256" key="3">
    <source>
        <dbReference type="ARBA" id="ARBA00023295"/>
    </source>
</evidence>
<dbReference type="InterPro" id="IPR004185">
    <property type="entry name" value="Glyco_hydro_13_lg-like_dom"/>
</dbReference>
<organism evidence="6 7">
    <name type="scientific">Sporolactobacillus kofuensis</name>
    <dbReference type="NCBI Taxonomy" id="269672"/>
    <lineage>
        <taxon>Bacteria</taxon>
        <taxon>Bacillati</taxon>
        <taxon>Bacillota</taxon>
        <taxon>Bacilli</taxon>
        <taxon>Bacillales</taxon>
        <taxon>Sporolactobacillaceae</taxon>
        <taxon>Sporolactobacillus</taxon>
    </lineage>
</organism>
<feature type="domain" description="Glycosyl hydrolase family 13 catalytic" evidence="5">
    <location>
        <begin position="146"/>
        <end position="512"/>
    </location>
</feature>
<accession>A0ABW1WF15</accession>
<dbReference type="SUPFAM" id="SSF51445">
    <property type="entry name" value="(Trans)glycosidases"/>
    <property type="match status" value="1"/>
</dbReference>
<dbReference type="Pfam" id="PF02903">
    <property type="entry name" value="Alpha-amylase_N"/>
    <property type="match status" value="1"/>
</dbReference>
<dbReference type="PRINTS" id="PR00110">
    <property type="entry name" value="ALPHAAMYLASE"/>
</dbReference>
<dbReference type="GO" id="GO:0016787">
    <property type="term" value="F:hydrolase activity"/>
    <property type="evidence" value="ECO:0007669"/>
    <property type="project" value="UniProtKB-KW"/>
</dbReference>
<dbReference type="SUPFAM" id="SSF81296">
    <property type="entry name" value="E set domains"/>
    <property type="match status" value="1"/>
</dbReference>
<evidence type="ECO:0000256" key="1">
    <source>
        <dbReference type="ARBA" id="ARBA00008061"/>
    </source>
</evidence>
<dbReference type="PANTHER" id="PTHR10357">
    <property type="entry name" value="ALPHA-AMYLASE FAMILY MEMBER"/>
    <property type="match status" value="1"/>
</dbReference>
<comment type="caution">
    <text evidence="6">The sequence shown here is derived from an EMBL/GenBank/DDBJ whole genome shotgun (WGS) entry which is preliminary data.</text>
</comment>
<dbReference type="InterPro" id="IPR017853">
    <property type="entry name" value="GH"/>
</dbReference>
<comment type="similarity">
    <text evidence="1 4">Belongs to the glycosyl hydrolase 13 family.</text>
</comment>
<keyword evidence="3" id="KW-0326">Glycosidase</keyword>
<dbReference type="Pfam" id="PF00128">
    <property type="entry name" value="Alpha-amylase"/>
    <property type="match status" value="1"/>
</dbReference>
<keyword evidence="2 6" id="KW-0378">Hydrolase</keyword>
<reference evidence="7" key="1">
    <citation type="journal article" date="2019" name="Int. J. Syst. Evol. Microbiol.">
        <title>The Global Catalogue of Microorganisms (GCM) 10K type strain sequencing project: providing services to taxonomists for standard genome sequencing and annotation.</title>
        <authorList>
            <consortium name="The Broad Institute Genomics Platform"/>
            <consortium name="The Broad Institute Genome Sequencing Center for Infectious Disease"/>
            <person name="Wu L."/>
            <person name="Ma J."/>
        </authorList>
    </citation>
    <scope>NUCLEOTIDE SEQUENCE [LARGE SCALE GENOMIC DNA]</scope>
    <source>
        <strain evidence="7">CCUG 42001</strain>
    </source>
</reference>
<dbReference type="InterPro" id="IPR006047">
    <property type="entry name" value="GH13_cat_dom"/>
</dbReference>
<dbReference type="Proteomes" id="UP001596267">
    <property type="component" value="Unassembled WGS sequence"/>
</dbReference>
<name>A0ABW1WF15_9BACL</name>
<evidence type="ECO:0000256" key="2">
    <source>
        <dbReference type="ARBA" id="ARBA00022801"/>
    </source>
</evidence>
<dbReference type="Gene3D" id="3.90.400.10">
    <property type="entry name" value="Oligo-1,6-glucosidase, Domain 2"/>
    <property type="match status" value="1"/>
</dbReference>
<dbReference type="EMBL" id="JBHSTQ010000002">
    <property type="protein sequence ID" value="MFC6385705.1"/>
    <property type="molecule type" value="Genomic_DNA"/>
</dbReference>
<gene>
    <name evidence="6" type="ORF">ACFP7A_03730</name>
</gene>
<protein>
    <submittedName>
        <fullName evidence="6">Glycoside hydrolase family 13 protein</fullName>
    </submittedName>
</protein>
<dbReference type="Gene3D" id="2.60.40.1180">
    <property type="entry name" value="Golgi alpha-mannosidase II"/>
    <property type="match status" value="1"/>
</dbReference>
<dbReference type="CDD" id="cd11338">
    <property type="entry name" value="AmyAc_CMD"/>
    <property type="match status" value="1"/>
</dbReference>
<keyword evidence="7" id="KW-1185">Reference proteome</keyword>
<evidence type="ECO:0000259" key="5">
    <source>
        <dbReference type="SMART" id="SM00642"/>
    </source>
</evidence>
<dbReference type="InterPro" id="IPR006046">
    <property type="entry name" value="Alpha_amylase"/>
</dbReference>
<dbReference type="RefSeq" id="WP_253051739.1">
    <property type="nucleotide sequence ID" value="NZ_JAMXWN010000001.1"/>
</dbReference>
<dbReference type="Gene3D" id="2.60.40.10">
    <property type="entry name" value="Immunoglobulins"/>
    <property type="match status" value="1"/>
</dbReference>